<protein>
    <submittedName>
        <fullName evidence="2">Uncharacterized protein</fullName>
    </submittedName>
</protein>
<name>A0ABQ7GV01_DUNSA</name>
<accession>A0ABQ7GV01</accession>
<keyword evidence="3" id="KW-1185">Reference proteome</keyword>
<feature type="region of interest" description="Disordered" evidence="1">
    <location>
        <begin position="45"/>
        <end position="72"/>
    </location>
</feature>
<reference evidence="2" key="1">
    <citation type="submission" date="2017-08" db="EMBL/GenBank/DDBJ databases">
        <authorList>
            <person name="Polle J.E."/>
            <person name="Barry K."/>
            <person name="Cushman J."/>
            <person name="Schmutz J."/>
            <person name="Tran D."/>
            <person name="Hathwaick L.T."/>
            <person name="Yim W.C."/>
            <person name="Jenkins J."/>
            <person name="Mckie-Krisberg Z.M."/>
            <person name="Prochnik S."/>
            <person name="Lindquist E."/>
            <person name="Dockter R.B."/>
            <person name="Adam C."/>
            <person name="Molina H."/>
            <person name="Bunkerborg J."/>
            <person name="Jin E."/>
            <person name="Buchheim M."/>
            <person name="Magnuson J."/>
        </authorList>
    </citation>
    <scope>NUCLEOTIDE SEQUENCE</scope>
    <source>
        <strain evidence="2">CCAP 19/18</strain>
    </source>
</reference>
<sequence length="219" mass="23670">QELHLPSTSIIFADHPPQLSGLVHLSELLLDHAEWLTPEGEVWGDEDEELDEESSNDDNVPQQQQQQQQRQQPFDLGSLAAALPEFPPSAHSVLLLPASLAVLNVVGFDGPAPHIHMFPLHLTSLSFAHGQGVGQLIAAFKAGGSSGWRTDLSPSGPDEELPDIINSLQHLSTNASGLRQMGKCGLFGGCAMLQRLELAGVVPQHLQMHELQALSRLTK</sequence>
<gene>
    <name evidence="2" type="ORF">DUNSADRAFT_2928</name>
</gene>
<feature type="compositionally biased region" description="Low complexity" evidence="1">
    <location>
        <begin position="57"/>
        <end position="72"/>
    </location>
</feature>
<comment type="caution">
    <text evidence="2">The sequence shown here is derived from an EMBL/GenBank/DDBJ whole genome shotgun (WGS) entry which is preliminary data.</text>
</comment>
<feature type="non-terminal residue" evidence="2">
    <location>
        <position position="219"/>
    </location>
</feature>
<evidence type="ECO:0000256" key="1">
    <source>
        <dbReference type="SAM" id="MobiDB-lite"/>
    </source>
</evidence>
<feature type="non-terminal residue" evidence="2">
    <location>
        <position position="1"/>
    </location>
</feature>
<proteinExistence type="predicted"/>
<evidence type="ECO:0000313" key="3">
    <source>
        <dbReference type="Proteomes" id="UP000815325"/>
    </source>
</evidence>
<feature type="compositionally biased region" description="Acidic residues" evidence="1">
    <location>
        <begin position="45"/>
        <end position="56"/>
    </location>
</feature>
<organism evidence="2 3">
    <name type="scientific">Dunaliella salina</name>
    <name type="common">Green alga</name>
    <name type="synonym">Protococcus salinus</name>
    <dbReference type="NCBI Taxonomy" id="3046"/>
    <lineage>
        <taxon>Eukaryota</taxon>
        <taxon>Viridiplantae</taxon>
        <taxon>Chlorophyta</taxon>
        <taxon>core chlorophytes</taxon>
        <taxon>Chlorophyceae</taxon>
        <taxon>CS clade</taxon>
        <taxon>Chlamydomonadales</taxon>
        <taxon>Dunaliellaceae</taxon>
        <taxon>Dunaliella</taxon>
    </lineage>
</organism>
<dbReference type="EMBL" id="MU069580">
    <property type="protein sequence ID" value="KAF5838392.1"/>
    <property type="molecule type" value="Genomic_DNA"/>
</dbReference>
<evidence type="ECO:0000313" key="2">
    <source>
        <dbReference type="EMBL" id="KAF5838392.1"/>
    </source>
</evidence>
<dbReference type="Proteomes" id="UP000815325">
    <property type="component" value="Unassembled WGS sequence"/>
</dbReference>